<feature type="compositionally biased region" description="Low complexity" evidence="1">
    <location>
        <begin position="363"/>
        <end position="387"/>
    </location>
</feature>
<feature type="transmembrane region" description="Helical" evidence="2">
    <location>
        <begin position="964"/>
        <end position="986"/>
    </location>
</feature>
<feature type="region of interest" description="Disordered" evidence="1">
    <location>
        <begin position="757"/>
        <end position="794"/>
    </location>
</feature>
<dbReference type="Proteomes" id="UP001059596">
    <property type="component" value="Unassembled WGS sequence"/>
</dbReference>
<dbReference type="PANTHER" id="PTHR48125:SF10">
    <property type="entry name" value="OS12G0136300 PROTEIN"/>
    <property type="match status" value="1"/>
</dbReference>
<feature type="region of interest" description="Disordered" evidence="1">
    <location>
        <begin position="1"/>
        <end position="165"/>
    </location>
</feature>
<keyword evidence="4" id="KW-1185">Reference proteome</keyword>
<feature type="compositionally biased region" description="Low complexity" evidence="1">
    <location>
        <begin position="519"/>
        <end position="529"/>
    </location>
</feature>
<comment type="caution">
    <text evidence="3">The sequence shown here is derived from an EMBL/GenBank/DDBJ whole genome shotgun (WGS) entry which is preliminary data.</text>
</comment>
<proteinExistence type="predicted"/>
<feature type="region of interest" description="Disordered" evidence="1">
    <location>
        <begin position="363"/>
        <end position="616"/>
    </location>
</feature>
<feature type="compositionally biased region" description="Low complexity" evidence="1">
    <location>
        <begin position="64"/>
        <end position="80"/>
    </location>
</feature>
<organism evidence="3 4">
    <name type="scientific">Drosophila gunungcola</name>
    <name type="common">fruit fly</name>
    <dbReference type="NCBI Taxonomy" id="103775"/>
    <lineage>
        <taxon>Eukaryota</taxon>
        <taxon>Metazoa</taxon>
        <taxon>Ecdysozoa</taxon>
        <taxon>Arthropoda</taxon>
        <taxon>Hexapoda</taxon>
        <taxon>Insecta</taxon>
        <taxon>Pterygota</taxon>
        <taxon>Neoptera</taxon>
        <taxon>Endopterygota</taxon>
        <taxon>Diptera</taxon>
        <taxon>Brachycera</taxon>
        <taxon>Muscomorpha</taxon>
        <taxon>Ephydroidea</taxon>
        <taxon>Drosophilidae</taxon>
        <taxon>Drosophila</taxon>
        <taxon>Sophophora</taxon>
    </lineage>
</organism>
<feature type="compositionally biased region" description="Polar residues" evidence="1">
    <location>
        <begin position="846"/>
        <end position="855"/>
    </location>
</feature>
<sequence length="1154" mass="123559">MQLLQTGVSLIVEDPKGAGDASGNGSGNGVSQHRRRTAQLATRKRKRRPQLPLATMGAAEEESSVGAGAAASAGPDATSAYWRGHVEDDADALRRRKQPLVREPMAALERDRSEREREREKQRQRLEPTDASPQGSNPSKAYRRPYGQAKKEPSTDAGEAAPTKTAVDLKNILKNSGGLSLSEILQQKNLSLDDLLKGKQNALLALQTTAVAPPASTYSSAAAARGDSPKKSTSQQSKQGVRRLPAAYTTTSTTGHDEDESSSSSSSTKNKAKFPTALQRLKLFGSSSRESITTRRILGGINSYGSSTTMATSTTASGSTTTSTTRVPLYKKRQHLRSTLRPPGLYKPLTSTILSTTTTTTAAAVSTTQEVETSTVYSTSTVVSNLEDSQEEERENSDEREREEEQVEEKLKNEEQEQELNNQENHENQDSQENQDLEEPEEQPDSSEAESGESNSHTEEPPPPAPPSPPAPSSALPPGGPRYRLRNSSIKEMQKRLKDNFIGGNVEMESGEEVAMEMASSTTSATPPSNKSGEELNYGEDELENFFDEVESHTHHTRVPAPPAPAPPAQSPTSVVAPPAPPAPSPSFEPPPPPARAAPPSLSAGRPPPQLNIIDDVDDRTDLLELIEDRRSGNRLFKVLEQRNMTLEELIEHRKRGSSQLHLSTIVSGGDEHSRLYPGQKVLLQDNMDIVTAFENFPHFNLMDLKSVKPDEIKTDSQGSSYFTSIIDIEPNDEVKPMGNRGITALRLRRQRQRWAEGRGGAGGVIRSGGEGGGSGRRGPAYAQTSSSSATIGAGTGTISINSRGEKSLGFFPSWKTLALASLATATATEERNPYFLPPPRLLLDGSSSQETNQDQDQDLPGGGGGGEPTSIDIDLSVSPYGGSNSNGNSSSMLDNSRLPPSHNDDDVIDEIENEVARAHDLLDLELSGPGFHRSPAAAAATSAVSQQHLGSLYASMPSGIRSAIVASTAIVITALATFLVIFVVCRWKQQRRRKSSYLRTYNAMKSKLPQMVQPSRRSSMRQHMEELVVGSASGSGSGSGTGAGAGSGAGIASISTSVACCTPVHQLQRQSSLLFARDGSATLSTATSLTTNTSTNTTTISTGAQPPAPSEALSGRGLAISLRSAHQKLNTMDPNSPEVQEYLFDTLRKSFDN</sequence>
<accession>A0A9P9YAM4</accession>
<name>A0A9P9YAM4_9MUSC</name>
<evidence type="ECO:0000256" key="1">
    <source>
        <dbReference type="SAM" id="MobiDB-lite"/>
    </source>
</evidence>
<feature type="compositionally biased region" description="Pro residues" evidence="1">
    <location>
        <begin position="461"/>
        <end position="472"/>
    </location>
</feature>
<feature type="region of interest" description="Disordered" evidence="1">
    <location>
        <begin position="831"/>
        <end position="906"/>
    </location>
</feature>
<feature type="compositionally biased region" description="Basic and acidic residues" evidence="1">
    <location>
        <begin position="108"/>
        <end position="128"/>
    </location>
</feature>
<feature type="region of interest" description="Disordered" evidence="1">
    <location>
        <begin position="1094"/>
        <end position="1114"/>
    </location>
</feature>
<feature type="region of interest" description="Disordered" evidence="1">
    <location>
        <begin position="220"/>
        <end position="272"/>
    </location>
</feature>
<feature type="compositionally biased region" description="Acidic residues" evidence="1">
    <location>
        <begin position="388"/>
        <end position="407"/>
    </location>
</feature>
<keyword evidence="2" id="KW-0812">Transmembrane</keyword>
<evidence type="ECO:0000313" key="4">
    <source>
        <dbReference type="Proteomes" id="UP001059596"/>
    </source>
</evidence>
<keyword evidence="2" id="KW-0472">Membrane</keyword>
<reference evidence="3" key="1">
    <citation type="journal article" date="2023" name="Genome Biol. Evol.">
        <title>Long-read-based Genome Assembly of Drosophila gunungcola Reveals Fewer Chemosensory Genes in Flower-breeding Species.</title>
        <authorList>
            <person name="Negi A."/>
            <person name="Liao B.Y."/>
            <person name="Yeh S.D."/>
        </authorList>
    </citation>
    <scope>NUCLEOTIDE SEQUENCE</scope>
    <source>
        <strain evidence="3">Sukarami</strain>
    </source>
</reference>
<feature type="compositionally biased region" description="Low complexity" evidence="1">
    <location>
        <begin position="882"/>
        <end position="892"/>
    </location>
</feature>
<gene>
    <name evidence="3" type="ORF">M5D96_014209</name>
</gene>
<feature type="compositionally biased region" description="Low complexity" evidence="1">
    <location>
        <begin position="1094"/>
        <end position="1103"/>
    </location>
</feature>
<dbReference type="AlphaFoldDB" id="A0A9P9YAM4"/>
<keyword evidence="2" id="KW-1133">Transmembrane helix</keyword>
<feature type="compositionally biased region" description="Acidic residues" evidence="1">
    <location>
        <begin position="537"/>
        <end position="549"/>
    </location>
</feature>
<feature type="compositionally biased region" description="Basic and acidic residues" evidence="1">
    <location>
        <begin position="84"/>
        <end position="93"/>
    </location>
</feature>
<dbReference type="EMBL" id="JAMKOV010000247">
    <property type="protein sequence ID" value="KAI8033038.1"/>
    <property type="molecule type" value="Genomic_DNA"/>
</dbReference>
<evidence type="ECO:0000256" key="2">
    <source>
        <dbReference type="SAM" id="Phobius"/>
    </source>
</evidence>
<feature type="compositionally biased region" description="Acidic residues" evidence="1">
    <location>
        <begin position="433"/>
        <end position="451"/>
    </location>
</feature>
<feature type="compositionally biased region" description="Pro residues" evidence="1">
    <location>
        <begin position="578"/>
        <end position="597"/>
    </location>
</feature>
<feature type="compositionally biased region" description="Low complexity" evidence="1">
    <location>
        <begin position="785"/>
        <end position="794"/>
    </location>
</feature>
<evidence type="ECO:0000313" key="3">
    <source>
        <dbReference type="EMBL" id="KAI8033038.1"/>
    </source>
</evidence>
<dbReference type="PANTHER" id="PTHR48125">
    <property type="entry name" value="LP07818P1"/>
    <property type="match status" value="1"/>
</dbReference>
<feature type="compositionally biased region" description="Basic residues" evidence="1">
    <location>
        <begin position="32"/>
        <end position="49"/>
    </location>
</feature>
<protein>
    <submittedName>
        <fullName evidence="3">Uncharacterized protein</fullName>
    </submittedName>
</protein>
<feature type="compositionally biased region" description="Gly residues" evidence="1">
    <location>
        <begin position="758"/>
        <end position="777"/>
    </location>
</feature>
<feature type="compositionally biased region" description="Pro residues" evidence="1">
    <location>
        <begin position="560"/>
        <end position="570"/>
    </location>
</feature>